<accession>B8C8S1</accession>
<evidence type="ECO:0000256" key="1">
    <source>
        <dbReference type="PROSITE-ProRule" id="PRU00276"/>
    </source>
</evidence>
<reference evidence="3 4" key="1">
    <citation type="journal article" date="2004" name="Science">
        <title>The genome of the diatom Thalassiosira pseudonana: ecology, evolution, and metabolism.</title>
        <authorList>
            <person name="Armbrust E.V."/>
            <person name="Berges J.A."/>
            <person name="Bowler C."/>
            <person name="Green B.R."/>
            <person name="Martinez D."/>
            <person name="Putnam N.H."/>
            <person name="Zhou S."/>
            <person name="Allen A.E."/>
            <person name="Apt K.E."/>
            <person name="Bechner M."/>
            <person name="Brzezinski M.A."/>
            <person name="Chaal B.K."/>
            <person name="Chiovitti A."/>
            <person name="Davis A.K."/>
            <person name="Demarest M.S."/>
            <person name="Detter J.C."/>
            <person name="Glavina T."/>
            <person name="Goodstein D."/>
            <person name="Hadi M.Z."/>
            <person name="Hellsten U."/>
            <person name="Hildebrand M."/>
            <person name="Jenkins B.D."/>
            <person name="Jurka J."/>
            <person name="Kapitonov V.V."/>
            <person name="Kroger N."/>
            <person name="Lau W.W."/>
            <person name="Lane T.W."/>
            <person name="Larimer F.W."/>
            <person name="Lippmeier J.C."/>
            <person name="Lucas S."/>
            <person name="Medina M."/>
            <person name="Montsant A."/>
            <person name="Obornik M."/>
            <person name="Parker M.S."/>
            <person name="Palenik B."/>
            <person name="Pazour G.J."/>
            <person name="Richardson P.M."/>
            <person name="Rynearson T.A."/>
            <person name="Saito M.A."/>
            <person name="Schwartz D.C."/>
            <person name="Thamatrakoln K."/>
            <person name="Valentin K."/>
            <person name="Vardi A."/>
            <person name="Wilkerson F.P."/>
            <person name="Rokhsar D.S."/>
        </authorList>
    </citation>
    <scope>NUCLEOTIDE SEQUENCE [LARGE SCALE GENOMIC DNA]</scope>
    <source>
        <strain evidence="3 4">CCMP1335</strain>
    </source>
</reference>
<comment type="caution">
    <text evidence="1">Lacks conserved residue(s) required for the propagation of feature annotation.</text>
</comment>
<dbReference type="PANTHER" id="PTHR33683">
    <property type="entry name" value="1, PUTATIVE-RELATED"/>
    <property type="match status" value="1"/>
</dbReference>
<dbReference type="GO" id="GO:0005886">
    <property type="term" value="C:plasma membrane"/>
    <property type="evidence" value="ECO:0000318"/>
    <property type="project" value="GO_Central"/>
</dbReference>
<dbReference type="Gene3D" id="3.40.390.10">
    <property type="entry name" value="Collagenase (Catalytic Domain)"/>
    <property type="match status" value="1"/>
</dbReference>
<dbReference type="GO" id="GO:0004222">
    <property type="term" value="F:metalloendopeptidase activity"/>
    <property type="evidence" value="ECO:0000318"/>
    <property type="project" value="GO_Central"/>
</dbReference>
<dbReference type="PANTHER" id="PTHR33683:SF46">
    <property type="entry name" value="SUSHI DOMAIN-CONTAINING PROTEIN"/>
    <property type="match status" value="1"/>
</dbReference>
<keyword evidence="1" id="KW-0479">Metal-binding</keyword>
<keyword evidence="4" id="KW-1185">Reference proteome</keyword>
<gene>
    <name evidence="3" type="ORF">THAPSDRAFT_8228</name>
</gene>
<feature type="binding site" evidence="1">
    <location>
        <position position="495"/>
    </location>
    <ligand>
        <name>Zn(2+)</name>
        <dbReference type="ChEBI" id="CHEBI:29105"/>
        <note>catalytic</note>
    </ligand>
</feature>
<protein>
    <recommendedName>
        <fullName evidence="2">Peptidase M12B domain-containing protein</fullName>
    </recommendedName>
</protein>
<dbReference type="InParanoid" id="B8C8S1"/>
<dbReference type="Pfam" id="PF13582">
    <property type="entry name" value="Reprolysin_3"/>
    <property type="match status" value="1"/>
</dbReference>
<proteinExistence type="predicted"/>
<dbReference type="InterPro" id="IPR001590">
    <property type="entry name" value="Peptidase_M12B"/>
</dbReference>
<feature type="domain" description="Peptidase M12B" evidence="2">
    <location>
        <begin position="342"/>
        <end position="526"/>
    </location>
</feature>
<dbReference type="EMBL" id="CM000645">
    <property type="protein sequence ID" value="EED90343.1"/>
    <property type="molecule type" value="Genomic_DNA"/>
</dbReference>
<dbReference type="GeneID" id="7451018"/>
<feature type="binding site" evidence="1">
    <location>
        <position position="485"/>
    </location>
    <ligand>
        <name>Zn(2+)</name>
        <dbReference type="ChEBI" id="CHEBI:29105"/>
        <note>catalytic</note>
    </ligand>
</feature>
<dbReference type="GO" id="GO:0006509">
    <property type="term" value="P:membrane protein ectodomain proteolysis"/>
    <property type="evidence" value="ECO:0000318"/>
    <property type="project" value="GO_Central"/>
</dbReference>
<reference evidence="3 4" key="2">
    <citation type="journal article" date="2008" name="Nature">
        <title>The Phaeodactylum genome reveals the evolutionary history of diatom genomes.</title>
        <authorList>
            <person name="Bowler C."/>
            <person name="Allen A.E."/>
            <person name="Badger J.H."/>
            <person name="Grimwood J."/>
            <person name="Jabbari K."/>
            <person name="Kuo A."/>
            <person name="Maheswari U."/>
            <person name="Martens C."/>
            <person name="Maumus F."/>
            <person name="Otillar R.P."/>
            <person name="Rayko E."/>
            <person name="Salamov A."/>
            <person name="Vandepoele K."/>
            <person name="Beszteri B."/>
            <person name="Gruber A."/>
            <person name="Heijde M."/>
            <person name="Katinka M."/>
            <person name="Mock T."/>
            <person name="Valentin K."/>
            <person name="Verret F."/>
            <person name="Berges J.A."/>
            <person name="Brownlee C."/>
            <person name="Cadoret J.P."/>
            <person name="Chiovitti A."/>
            <person name="Choi C.J."/>
            <person name="Coesel S."/>
            <person name="De Martino A."/>
            <person name="Detter J.C."/>
            <person name="Durkin C."/>
            <person name="Falciatore A."/>
            <person name="Fournet J."/>
            <person name="Haruta M."/>
            <person name="Huysman M.J."/>
            <person name="Jenkins B.D."/>
            <person name="Jiroutova K."/>
            <person name="Jorgensen R.E."/>
            <person name="Joubert Y."/>
            <person name="Kaplan A."/>
            <person name="Kroger N."/>
            <person name="Kroth P.G."/>
            <person name="La Roche J."/>
            <person name="Lindquist E."/>
            <person name="Lommer M."/>
            <person name="Martin-Jezequel V."/>
            <person name="Lopez P.J."/>
            <person name="Lucas S."/>
            <person name="Mangogna M."/>
            <person name="McGinnis K."/>
            <person name="Medlin L.K."/>
            <person name="Montsant A."/>
            <person name="Oudot-Le Secq M.P."/>
            <person name="Napoli C."/>
            <person name="Obornik M."/>
            <person name="Parker M.S."/>
            <person name="Petit J.L."/>
            <person name="Porcel B.M."/>
            <person name="Poulsen N."/>
            <person name="Robison M."/>
            <person name="Rychlewski L."/>
            <person name="Rynearson T.A."/>
            <person name="Schmutz J."/>
            <person name="Shapiro H."/>
            <person name="Siaut M."/>
            <person name="Stanley M."/>
            <person name="Sussman M.R."/>
            <person name="Taylor A.R."/>
            <person name="Vardi A."/>
            <person name="von Dassow P."/>
            <person name="Vyverman W."/>
            <person name="Willis A."/>
            <person name="Wyrwicz L.S."/>
            <person name="Rokhsar D.S."/>
            <person name="Weissenbach J."/>
            <person name="Armbrust E.V."/>
            <person name="Green B.R."/>
            <person name="Van de Peer Y."/>
            <person name="Grigoriev I.V."/>
        </authorList>
    </citation>
    <scope>NUCLEOTIDE SEQUENCE [LARGE SCALE GENOMIC DNA]</scope>
    <source>
        <strain evidence="3 4">CCMP1335</strain>
    </source>
</reference>
<dbReference type="InterPro" id="IPR024079">
    <property type="entry name" value="MetalloPept_cat_dom_sf"/>
</dbReference>
<name>B8C8S1_THAPS</name>
<dbReference type="Proteomes" id="UP000001449">
    <property type="component" value="Chromosome 9"/>
</dbReference>
<dbReference type="KEGG" id="tps:THAPSDRAFT_8228"/>
<dbReference type="PaxDb" id="35128-Thaps8228"/>
<evidence type="ECO:0000313" key="3">
    <source>
        <dbReference type="EMBL" id="EED90343.1"/>
    </source>
</evidence>
<feature type="binding site" evidence="1">
    <location>
        <position position="489"/>
    </location>
    <ligand>
        <name>Zn(2+)</name>
        <dbReference type="ChEBI" id="CHEBI:29105"/>
        <note>catalytic</note>
    </ligand>
</feature>
<dbReference type="SUPFAM" id="SSF55486">
    <property type="entry name" value="Metalloproteases ('zincins'), catalytic domain"/>
    <property type="match status" value="1"/>
</dbReference>
<dbReference type="GO" id="GO:0046872">
    <property type="term" value="F:metal ion binding"/>
    <property type="evidence" value="ECO:0007669"/>
    <property type="project" value="UniProtKB-KW"/>
</dbReference>
<dbReference type="PROSITE" id="PS50215">
    <property type="entry name" value="ADAM_MEPRO"/>
    <property type="match status" value="1"/>
</dbReference>
<organism evidence="3 4">
    <name type="scientific">Thalassiosira pseudonana</name>
    <name type="common">Marine diatom</name>
    <name type="synonym">Cyclotella nana</name>
    <dbReference type="NCBI Taxonomy" id="35128"/>
    <lineage>
        <taxon>Eukaryota</taxon>
        <taxon>Sar</taxon>
        <taxon>Stramenopiles</taxon>
        <taxon>Ochrophyta</taxon>
        <taxon>Bacillariophyta</taxon>
        <taxon>Coscinodiscophyceae</taxon>
        <taxon>Thalassiosirophycidae</taxon>
        <taxon>Thalassiosirales</taxon>
        <taxon>Thalassiosiraceae</taxon>
        <taxon>Thalassiosira</taxon>
    </lineage>
</organism>
<dbReference type="HOGENOM" id="CLU_343090_0_0_1"/>
<feature type="active site" evidence="1">
    <location>
        <position position="486"/>
    </location>
</feature>
<evidence type="ECO:0000313" key="4">
    <source>
        <dbReference type="Proteomes" id="UP000001449"/>
    </source>
</evidence>
<evidence type="ECO:0000259" key="2">
    <source>
        <dbReference type="PROSITE" id="PS50215"/>
    </source>
</evidence>
<dbReference type="AlphaFoldDB" id="B8C8S1"/>
<keyword evidence="1" id="KW-0862">Zinc</keyword>
<dbReference type="RefSeq" id="XP_002292368.1">
    <property type="nucleotide sequence ID" value="XM_002292332.1"/>
</dbReference>
<sequence>MISAPSFVAVMVVGATFLGSGLTHCLSLRGMKSSVSLLCIPFLFVLPNELDESLESSVSNEQVGTPIATIITADMIQASGEPESPVSSSNTKESFFNAMHHPNTRTSTTSPRRRRLLPQESVILVLNEEIASGSTNPHFIISADTSNANGLFESASTQYEIEVVLADTSVTFATTYSVNGGPSQQVQEMSSTKFLVSPKVLMDGSHSGNFVLLVVNDDTGEVTGLAKREGEGLVKLQQMPGESLNATEDKFEPPADWTCGTTPEFVQSHSKIQHLDRRLRQEKHEHIHRPNEHDNHHHHDNLRHSHDNLFYDFELFGGDGVKTFAKRRRLYATDSFPQLWTYQVDLYIELETAFVTHHGSISNAIAYVNAIVTAISQLYEKEVDTHLNVLHIAQTSIYDGSESVAYILELARLTYGGSASSWHYSPSPDLHHVFIKRQFTDEVGGIAFLDQVCNFEHGYGVSSNMGGTLADISGALFWDMYVVAHELGHNFGALHTWEYDPPIDNCQTDCTGVGWSPGRATVMSYCHTCGSMSYIAFTFGGYWNEDDRTNVVNWNNDPGLEASGFSVDPRRVPKVKAILLLELMCKYPLTRNFTSFLFDFNLIRQSMWDSISQKNYQYYAGSQNCLEPSTVVPSMTCSIADDCNDGSSCSDDSCNAGECINAINSNCCGNLVCEPYESLCSDCGPFRLDTPRCGWCSIFHDGDPITRVDALSNIILQSIGVQVYGFDIHNIVVRTSPDGLIWSNHSVAIVASGDIEFVTLDFGAIGLGDVEVNAGEWLYIRISTSQYITLRPFGEDPIARNDDLVLSNPFLSRSGASL</sequence>